<dbReference type="GO" id="GO:0005886">
    <property type="term" value="C:plasma membrane"/>
    <property type="evidence" value="ECO:0007669"/>
    <property type="project" value="UniProtKB-SubCell"/>
</dbReference>
<feature type="transmembrane region" description="Helical" evidence="7">
    <location>
        <begin position="120"/>
        <end position="143"/>
    </location>
</feature>
<feature type="transmembrane region" description="Helical" evidence="7">
    <location>
        <begin position="217"/>
        <end position="234"/>
    </location>
</feature>
<evidence type="ECO:0000256" key="1">
    <source>
        <dbReference type="ARBA" id="ARBA00004651"/>
    </source>
</evidence>
<proteinExistence type="inferred from homology"/>
<comment type="caution">
    <text evidence="9">The sequence shown here is derived from an EMBL/GenBank/DDBJ whole genome shotgun (WGS) entry which is preliminary data.</text>
</comment>
<evidence type="ECO:0000256" key="2">
    <source>
        <dbReference type="ARBA" id="ARBA00022448"/>
    </source>
</evidence>
<feature type="domain" description="ABC transmembrane type-1" evidence="8">
    <location>
        <begin position="85"/>
        <end position="288"/>
    </location>
</feature>
<dbReference type="CDD" id="cd06261">
    <property type="entry name" value="TM_PBP2"/>
    <property type="match status" value="1"/>
</dbReference>
<organism evidence="9 10">
    <name type="scientific">Kineococcus rhizosphaerae</name>
    <dbReference type="NCBI Taxonomy" id="559628"/>
    <lineage>
        <taxon>Bacteria</taxon>
        <taxon>Bacillati</taxon>
        <taxon>Actinomycetota</taxon>
        <taxon>Actinomycetes</taxon>
        <taxon>Kineosporiales</taxon>
        <taxon>Kineosporiaceae</taxon>
        <taxon>Kineococcus</taxon>
    </lineage>
</organism>
<comment type="similarity">
    <text evidence="7">Belongs to the binding-protein-dependent transport system permease family.</text>
</comment>
<evidence type="ECO:0000256" key="3">
    <source>
        <dbReference type="ARBA" id="ARBA00022475"/>
    </source>
</evidence>
<evidence type="ECO:0000313" key="10">
    <source>
        <dbReference type="Proteomes" id="UP000238083"/>
    </source>
</evidence>
<evidence type="ECO:0000256" key="4">
    <source>
        <dbReference type="ARBA" id="ARBA00022692"/>
    </source>
</evidence>
<keyword evidence="2 7" id="KW-0813">Transport</keyword>
<feature type="transmembrane region" description="Helical" evidence="7">
    <location>
        <begin position="267"/>
        <end position="287"/>
    </location>
</feature>
<dbReference type="GO" id="GO:0055085">
    <property type="term" value="P:transmembrane transport"/>
    <property type="evidence" value="ECO:0007669"/>
    <property type="project" value="InterPro"/>
</dbReference>
<evidence type="ECO:0000313" key="9">
    <source>
        <dbReference type="EMBL" id="PRY13928.1"/>
    </source>
</evidence>
<keyword evidence="3" id="KW-1003">Cell membrane</keyword>
<comment type="subcellular location">
    <subcellularLocation>
        <location evidence="1 7">Cell membrane</location>
        <topology evidence="1 7">Multi-pass membrane protein</topology>
    </subcellularLocation>
</comment>
<gene>
    <name evidence="9" type="ORF">CLV37_10746</name>
</gene>
<evidence type="ECO:0000256" key="7">
    <source>
        <dbReference type="RuleBase" id="RU363032"/>
    </source>
</evidence>
<keyword evidence="5 7" id="KW-1133">Transmembrane helix</keyword>
<dbReference type="Pfam" id="PF00528">
    <property type="entry name" value="BPD_transp_1"/>
    <property type="match status" value="1"/>
</dbReference>
<evidence type="ECO:0000256" key="5">
    <source>
        <dbReference type="ARBA" id="ARBA00022989"/>
    </source>
</evidence>
<dbReference type="SUPFAM" id="SSF161098">
    <property type="entry name" value="MetI-like"/>
    <property type="match status" value="1"/>
</dbReference>
<accession>A0A2T0R292</accession>
<dbReference type="PROSITE" id="PS50928">
    <property type="entry name" value="ABC_TM1"/>
    <property type="match status" value="1"/>
</dbReference>
<keyword evidence="10" id="KW-1185">Reference proteome</keyword>
<name>A0A2T0R292_9ACTN</name>
<dbReference type="EMBL" id="PVZF01000007">
    <property type="protein sequence ID" value="PRY13928.1"/>
    <property type="molecule type" value="Genomic_DNA"/>
</dbReference>
<dbReference type="InterPro" id="IPR035906">
    <property type="entry name" value="MetI-like_sf"/>
</dbReference>
<feature type="transmembrane region" description="Helical" evidence="7">
    <location>
        <begin position="89"/>
        <end position="113"/>
    </location>
</feature>
<protein>
    <submittedName>
        <fullName evidence="9">Carbohydrate ABC transporter membrane protein 2 (CUT1 family)</fullName>
    </submittedName>
</protein>
<dbReference type="PANTHER" id="PTHR43744:SF8">
    <property type="entry name" value="SN-GLYCEROL-3-PHOSPHATE TRANSPORT SYSTEM PERMEASE PROTEIN UGPE"/>
    <property type="match status" value="1"/>
</dbReference>
<keyword evidence="6 7" id="KW-0472">Membrane</keyword>
<dbReference type="PANTHER" id="PTHR43744">
    <property type="entry name" value="ABC TRANSPORTER PERMEASE PROTEIN MG189-RELATED-RELATED"/>
    <property type="match status" value="1"/>
</dbReference>
<dbReference type="OrthoDB" id="5138956at2"/>
<dbReference type="RefSeq" id="WP_106211526.1">
    <property type="nucleotide sequence ID" value="NZ_PVZF01000007.1"/>
</dbReference>
<reference evidence="9 10" key="1">
    <citation type="submission" date="2018-03" db="EMBL/GenBank/DDBJ databases">
        <title>Genomic Encyclopedia of Archaeal and Bacterial Type Strains, Phase II (KMG-II): from individual species to whole genera.</title>
        <authorList>
            <person name="Goeker M."/>
        </authorList>
    </citation>
    <scope>NUCLEOTIDE SEQUENCE [LARGE SCALE GENOMIC DNA]</scope>
    <source>
        <strain evidence="9 10">DSM 19711</strain>
    </source>
</reference>
<evidence type="ECO:0000256" key="6">
    <source>
        <dbReference type="ARBA" id="ARBA00023136"/>
    </source>
</evidence>
<dbReference type="InterPro" id="IPR000515">
    <property type="entry name" value="MetI-like"/>
</dbReference>
<dbReference type="AlphaFoldDB" id="A0A2T0R292"/>
<dbReference type="Proteomes" id="UP000238083">
    <property type="component" value="Unassembled WGS sequence"/>
</dbReference>
<keyword evidence="4 7" id="KW-0812">Transmembrane</keyword>
<dbReference type="Gene3D" id="1.10.3720.10">
    <property type="entry name" value="MetI-like"/>
    <property type="match status" value="1"/>
</dbReference>
<evidence type="ECO:0000259" key="8">
    <source>
        <dbReference type="PROSITE" id="PS50928"/>
    </source>
</evidence>
<sequence length="303" mass="32294">MTALAPPPVHVRHVSRRRSRPRSRALNVTVLAVATVLVLIPFLWVISLSFTPTRDAFGEPRLFPADPTLSNYATAVVDADLGRAFLNSAILTVVAVVTNVALATAAGYAFALLPFRGSRVLFYGLVSTAAIPASVTLIPLFLMAKQFPLAGGNDLMGVGGSGLLDSLGGVLLPYVVTPMNIFLARQYFAATSPDLSEAARLDGAGEFRIFWRIHLPLARPLVAVVAIFSFTGVWDDFLWPLVVTSSPQNQTVQLALARFLSTGNVQYGPLMAGAVLVTLPVLAVFLFNQRAFVSGLTDGSVKG</sequence>
<feature type="transmembrane region" description="Helical" evidence="7">
    <location>
        <begin position="155"/>
        <end position="176"/>
    </location>
</feature>
<feature type="transmembrane region" description="Helical" evidence="7">
    <location>
        <begin position="25"/>
        <end position="46"/>
    </location>
</feature>